<protein>
    <submittedName>
        <fullName evidence="2">Uncharacterized protein</fullName>
    </submittedName>
</protein>
<dbReference type="PANTHER" id="PTHR37721">
    <property type="entry name" value="OS05G0464200 PROTEIN"/>
    <property type="match status" value="1"/>
</dbReference>
<evidence type="ECO:0000313" key="3">
    <source>
        <dbReference type="Proteomes" id="UP000298416"/>
    </source>
</evidence>
<accession>A0A8X8XNZ1</accession>
<reference evidence="2" key="1">
    <citation type="submission" date="2018-01" db="EMBL/GenBank/DDBJ databases">
        <authorList>
            <person name="Mao J.F."/>
        </authorList>
    </citation>
    <scope>NUCLEOTIDE SEQUENCE</scope>
    <source>
        <strain evidence="2">Huo1</strain>
        <tissue evidence="2">Leaf</tissue>
    </source>
</reference>
<dbReference type="PANTHER" id="PTHR37721:SF1">
    <property type="entry name" value="OS05G0464200 PROTEIN"/>
    <property type="match status" value="1"/>
</dbReference>
<feature type="compositionally biased region" description="Low complexity" evidence="1">
    <location>
        <begin position="51"/>
        <end position="68"/>
    </location>
</feature>
<evidence type="ECO:0000313" key="2">
    <source>
        <dbReference type="EMBL" id="KAG6417606.1"/>
    </source>
</evidence>
<dbReference type="AlphaFoldDB" id="A0A8X8XNZ1"/>
<name>A0A8X8XNZ1_SALSN</name>
<gene>
    <name evidence="2" type="ORF">SASPL_119790</name>
</gene>
<sequence length="75" mass="7654">METSPQKHAGATVPPKRGRIKAQIFESFAGTVSHVASKAVEALKIRRRADGGSTTDSSTTTSVSSAASPCHGADG</sequence>
<comment type="caution">
    <text evidence="2">The sequence shown here is derived from an EMBL/GenBank/DDBJ whole genome shotgun (WGS) entry which is preliminary data.</text>
</comment>
<organism evidence="2">
    <name type="scientific">Salvia splendens</name>
    <name type="common">Scarlet sage</name>
    <dbReference type="NCBI Taxonomy" id="180675"/>
    <lineage>
        <taxon>Eukaryota</taxon>
        <taxon>Viridiplantae</taxon>
        <taxon>Streptophyta</taxon>
        <taxon>Embryophyta</taxon>
        <taxon>Tracheophyta</taxon>
        <taxon>Spermatophyta</taxon>
        <taxon>Magnoliopsida</taxon>
        <taxon>eudicotyledons</taxon>
        <taxon>Gunneridae</taxon>
        <taxon>Pentapetalae</taxon>
        <taxon>asterids</taxon>
        <taxon>lamiids</taxon>
        <taxon>Lamiales</taxon>
        <taxon>Lamiaceae</taxon>
        <taxon>Nepetoideae</taxon>
        <taxon>Mentheae</taxon>
        <taxon>Salviinae</taxon>
        <taxon>Salvia</taxon>
        <taxon>Salvia subgen. Calosphace</taxon>
        <taxon>core Calosphace</taxon>
    </lineage>
</organism>
<dbReference type="EMBL" id="PNBA02000007">
    <property type="protein sequence ID" value="KAG6417606.1"/>
    <property type="molecule type" value="Genomic_DNA"/>
</dbReference>
<dbReference type="Proteomes" id="UP000298416">
    <property type="component" value="Unassembled WGS sequence"/>
</dbReference>
<keyword evidence="3" id="KW-1185">Reference proteome</keyword>
<proteinExistence type="predicted"/>
<evidence type="ECO:0000256" key="1">
    <source>
        <dbReference type="SAM" id="MobiDB-lite"/>
    </source>
</evidence>
<reference evidence="2" key="2">
    <citation type="submission" date="2020-08" db="EMBL/GenBank/DDBJ databases">
        <title>Plant Genome Project.</title>
        <authorList>
            <person name="Zhang R.-G."/>
        </authorList>
    </citation>
    <scope>NUCLEOTIDE SEQUENCE</scope>
    <source>
        <strain evidence="2">Huo1</strain>
        <tissue evidence="2">Leaf</tissue>
    </source>
</reference>
<feature type="region of interest" description="Disordered" evidence="1">
    <location>
        <begin position="47"/>
        <end position="75"/>
    </location>
</feature>